<feature type="region of interest" description="Disordered" evidence="9">
    <location>
        <begin position="1331"/>
        <end position="1377"/>
    </location>
</feature>
<dbReference type="SUPFAM" id="SSF57850">
    <property type="entry name" value="RING/U-box"/>
    <property type="match status" value="1"/>
</dbReference>
<dbReference type="Gene3D" id="3.30.70.330">
    <property type="match status" value="3"/>
</dbReference>
<keyword evidence="5" id="KW-0234">DNA repair</keyword>
<evidence type="ECO:0000256" key="9">
    <source>
        <dbReference type="SAM" id="MobiDB-lite"/>
    </source>
</evidence>
<dbReference type="Gene3D" id="2.170.210.10">
    <property type="entry name" value="DNA double-strand break repair and VJ recombination XRCC4, N-terminal"/>
    <property type="match status" value="1"/>
</dbReference>
<dbReference type="GO" id="GO:0006303">
    <property type="term" value="P:double-strand break repair via nonhomologous end joining"/>
    <property type="evidence" value="ECO:0007669"/>
    <property type="project" value="UniProtKB-ARBA"/>
</dbReference>
<proteinExistence type="predicted"/>
<evidence type="ECO:0000259" key="11">
    <source>
        <dbReference type="PROSITE" id="PS50102"/>
    </source>
</evidence>
<feature type="compositionally biased region" description="Low complexity" evidence="9">
    <location>
        <begin position="1665"/>
        <end position="1681"/>
    </location>
</feature>
<dbReference type="InterPro" id="IPR038051">
    <property type="entry name" value="XRCC4-like_N_sf"/>
</dbReference>
<feature type="domain" description="RRM" evidence="11">
    <location>
        <begin position="1151"/>
        <end position="1228"/>
    </location>
</feature>
<feature type="compositionally biased region" description="Low complexity" evidence="9">
    <location>
        <begin position="127"/>
        <end position="178"/>
    </location>
</feature>
<feature type="domain" description="RRM" evidence="11">
    <location>
        <begin position="1719"/>
        <end position="1787"/>
    </location>
</feature>
<dbReference type="Gene3D" id="3.30.40.10">
    <property type="entry name" value="Zinc/RING finger domain, C3HC4 (zinc finger)"/>
    <property type="match status" value="1"/>
</dbReference>
<reference evidence="12 13" key="1">
    <citation type="journal article" date="2011" name="Genome Res.">
        <title>Phylogeny-wide analysis of social amoeba genomes highlights ancient origins for complex intercellular communication.</title>
        <authorList>
            <person name="Heidel A.J."/>
            <person name="Lawal H.M."/>
            <person name="Felder M."/>
            <person name="Schilde C."/>
            <person name="Helps N.R."/>
            <person name="Tunggal B."/>
            <person name="Rivero F."/>
            <person name="John U."/>
            <person name="Schleicher M."/>
            <person name="Eichinger L."/>
            <person name="Platzer M."/>
            <person name="Noegel A.A."/>
            <person name="Schaap P."/>
            <person name="Gloeckner G."/>
        </authorList>
    </citation>
    <scope>NUCLEOTIDE SEQUENCE [LARGE SCALE GENOMIC DNA]</scope>
    <source>
        <strain evidence="13">ATCC 26659 / Pp 5 / PN500</strain>
    </source>
</reference>
<comment type="caution">
    <text evidence="12">The sequence shown here is derived from an EMBL/GenBank/DDBJ whole genome shotgun (WGS) entry which is preliminary data.</text>
</comment>
<dbReference type="GO" id="GO:0008270">
    <property type="term" value="F:zinc ion binding"/>
    <property type="evidence" value="ECO:0007669"/>
    <property type="project" value="UniProtKB-KW"/>
</dbReference>
<evidence type="ECO:0000256" key="5">
    <source>
        <dbReference type="ARBA" id="ARBA00023204"/>
    </source>
</evidence>
<feature type="domain" description="RRM" evidence="11">
    <location>
        <begin position="1249"/>
        <end position="1327"/>
    </location>
</feature>
<feature type="compositionally biased region" description="Gly residues" evidence="9">
    <location>
        <begin position="1642"/>
        <end position="1654"/>
    </location>
</feature>
<sequence length="1794" mass="200863">MDEDSELPFSYDGETDNEAIECPICYCPLIDPVEHQSLNQCTQLFCRQCVGKLDKCPFCRMAVPQWDTVTLSPATLKFLFRPLGELKVTCKVCKKSTTRKEIISHVESCSIVLPPGFVPKVEDTPTNNNNINNNSNSNSNNNINSNSNNNINSNINNNINNSNSNINNNNYNYNNDSNFNPQTRNTSFFDFTRKMFGTISGTPPPNTSNNINNSNNYPAVQYNSSTNLNSNTYSSNPTPSALNAPMTTLLSQQQPPHQPSAPPSQDLQPGTPYSHLAPKLASDSMQPPPPPPQSSATDYHSMFYPQQTPQPLQYPPQPNGGAGYYNQPPRPSTYMFGQPIYQNAPYQYPMQQPPPPQPSSYLYSYPPQPQPQPIPSGVTVTSTANPNGKVPLQTKNSIPPEFQHNYQNFKTVRDKETFSHKSIKTPIQMEIYRSATFNDVNGLLKDKPWKSFNIDNEQYYIKSKFDSADHYCLIITDLVMVWYKHSNQSQILKEKLRYNPHLDTKTEKVMELLSERMFEKKDETSYSIKIDNHFNIRLTLTTKISFYTFKWIFDCEPLEKDTILSVESRKIHSLFIKDNFILPLLYTHQDQQSELTLLNKKLVQKQQLQLQPQQQQQQPIHQNQIKKHDQPVSQSHSLSTLTQVSGTLNSPNNNNNGILLKSKSKQQTNSIRFNNNSINNNDNNDSFDQAKFQSKVFDLSGDKTLKIFSAYQDYLSTLNSLPLPTSNDNSNNINNNHSNNNNNNSSEITSNKNNNQSLNTTILSIDYNNINTDVNDNNNTLQLYYDETPKKQYSNIRDPKNNKTISAIPFSLGHTSNTSNIAALTTAKTVKINNNNNNSNSSVNITSSLSLSNWNEDNNDDNNSLNHINYMTSSFENFDSFTDNDDNNNDDNNNNNNNSNNNEYSDIGNKHNDENINRNHLNIQYHHDSFKESEELKRRLEIQEKIENDKNKRFAIDQNFLFVSKSSRLSDLLLPVNRNNYIDNNNIDDLSIVNNELQFTLNILNQYLQQKFVADKKRFCIVFSRSSYIESLRTQSLSQSIELQPYFHTYIDLESELSLLNDQLCTLESAARTLDIQISYNGGDSQEVTLATQIITKLIGQGYSFMPIADANAVYSQQQQQQQQLQQQPKQRSLNGNDEESDDEFRSKGETFVLIRGMPWSTNEGQIRDFFKPVPIMPNGITILMNSHGKQSGEAYIEFVDEDAARKANDYHRKMMRHRYIEVLPKPRAAAIAALRRDGGQHHHVLATKIVRLRGLPYNVTPADVISFFSGYAISGNNILIEKDYNGRVTGEGFVEFVTFETASSALKHLQHKAISSRYIELFPHDQHVNFEKKQQQQQQTNKQSQSQSQSPLQQHNQILSPPLNNNNILNNNMNNNNNQFQQQLMSRNNINNNFGFNNNINSNNNQQMMMNMNLGIGSGNGMGGMSNISSTSSSSSSFNYQNHSPTMIGMSGGSLMSSGMGGFNTNFINSASGSGAGNNNNNSYLGGGGNFSNTSGLGSGMGVLMGNSNTLGSGGFISNFNNSNSFPLNSNAMSNNGYIDSILSPGGLMMGQTSPNITPQMNPSNMMFNQQSSAMLQHLPTQIQLQSQLQSNPMQLPFNSQSYSGFIDASNSGSNSSGSGVGGGGNRTSRDRDKDFHPYSRGGGDGGVGGGGSNSRHGIRSYDHGNSNNSSNSSHHNSSGNSGGGGGRDSRERRRGKNRDYGSSGGGNHKGDHDYSEFTVKLRGLPYSATEDSIADFFDGLGVTNIKIIYQRGRPSGLAYVSLSSQYDYDQALKRNKNHMGSSVVVTVIHWYT</sequence>
<keyword evidence="7" id="KW-0479">Metal-binding</keyword>
<evidence type="ECO:0000313" key="13">
    <source>
        <dbReference type="Proteomes" id="UP000001396"/>
    </source>
</evidence>
<dbReference type="PROSITE" id="PS50102">
    <property type="entry name" value="RRM"/>
    <property type="match status" value="3"/>
</dbReference>
<keyword evidence="6" id="KW-0539">Nucleus</keyword>
<dbReference type="Pfam" id="PF09302">
    <property type="entry name" value="XLF"/>
    <property type="match status" value="1"/>
</dbReference>
<keyword evidence="3" id="KW-0227">DNA damage</keyword>
<dbReference type="SUPFAM" id="SSF54928">
    <property type="entry name" value="RNA-binding domain, RBD"/>
    <property type="match status" value="2"/>
</dbReference>
<evidence type="ECO:0000256" key="2">
    <source>
        <dbReference type="ARBA" id="ARBA00022737"/>
    </source>
</evidence>
<dbReference type="InParanoid" id="D3BM24"/>
<feature type="compositionally biased region" description="Low complexity" evidence="9">
    <location>
        <begin position="199"/>
        <end position="240"/>
    </location>
</feature>
<dbReference type="GO" id="GO:0005634">
    <property type="term" value="C:nucleus"/>
    <property type="evidence" value="ECO:0007669"/>
    <property type="project" value="UniProtKB-SubCell"/>
</dbReference>
<feature type="domain" description="RING-type" evidence="10">
    <location>
        <begin position="22"/>
        <end position="60"/>
    </location>
</feature>
<feature type="compositionally biased region" description="Basic and acidic residues" evidence="9">
    <location>
        <begin position="1629"/>
        <end position="1639"/>
    </location>
</feature>
<keyword evidence="7" id="KW-0863">Zinc-finger</keyword>
<dbReference type="InterPro" id="IPR015381">
    <property type="entry name" value="XLF-like_N"/>
</dbReference>
<dbReference type="GeneID" id="31367699"/>
<dbReference type="InterPro" id="IPR000504">
    <property type="entry name" value="RRM_dom"/>
</dbReference>
<dbReference type="PROSITE" id="PS50089">
    <property type="entry name" value="ZF_RING_2"/>
    <property type="match status" value="1"/>
</dbReference>
<dbReference type="EMBL" id="ADBJ01000042">
    <property type="protein sequence ID" value="EFA77625.1"/>
    <property type="molecule type" value="Genomic_DNA"/>
</dbReference>
<feature type="region of interest" description="Disordered" evidence="9">
    <location>
        <begin position="199"/>
        <end position="400"/>
    </location>
</feature>
<feature type="compositionally biased region" description="Low complexity" evidence="9">
    <location>
        <begin position="1117"/>
        <end position="1128"/>
    </location>
</feature>
<evidence type="ECO:0000256" key="1">
    <source>
        <dbReference type="ARBA" id="ARBA00004123"/>
    </source>
</evidence>
<dbReference type="Pfam" id="PF00076">
    <property type="entry name" value="RRM_1"/>
    <property type="match status" value="3"/>
</dbReference>
<feature type="compositionally biased region" description="Low complexity" evidence="9">
    <location>
        <begin position="613"/>
        <end position="623"/>
    </location>
</feature>
<keyword evidence="4 8" id="KW-0694">RNA-binding</keyword>
<feature type="compositionally biased region" description="Low complexity" evidence="9">
    <location>
        <begin position="1336"/>
        <end position="1377"/>
    </location>
</feature>
<feature type="region of interest" description="Disordered" evidence="9">
    <location>
        <begin position="879"/>
        <end position="914"/>
    </location>
</feature>
<organism evidence="12 13">
    <name type="scientific">Heterostelium pallidum (strain ATCC 26659 / Pp 5 / PN500)</name>
    <name type="common">Cellular slime mold</name>
    <name type="synonym">Polysphondylium pallidum</name>
    <dbReference type="NCBI Taxonomy" id="670386"/>
    <lineage>
        <taxon>Eukaryota</taxon>
        <taxon>Amoebozoa</taxon>
        <taxon>Evosea</taxon>
        <taxon>Eumycetozoa</taxon>
        <taxon>Dictyostelia</taxon>
        <taxon>Acytosteliales</taxon>
        <taxon>Acytosteliaceae</taxon>
        <taxon>Heterostelium</taxon>
    </lineage>
</organism>
<evidence type="ECO:0000259" key="10">
    <source>
        <dbReference type="PROSITE" id="PS50089"/>
    </source>
</evidence>
<evidence type="ECO:0000313" key="12">
    <source>
        <dbReference type="EMBL" id="EFA77625.1"/>
    </source>
</evidence>
<dbReference type="PANTHER" id="PTHR13976">
    <property type="entry name" value="HETEROGENEOUS NUCLEAR RIBONUCLEOPROTEIN-RELATED"/>
    <property type="match status" value="1"/>
</dbReference>
<feature type="region of interest" description="Disordered" evidence="9">
    <location>
        <begin position="1117"/>
        <end position="1146"/>
    </location>
</feature>
<keyword evidence="7" id="KW-0862">Zinc</keyword>
<evidence type="ECO:0000256" key="8">
    <source>
        <dbReference type="PROSITE-ProRule" id="PRU00176"/>
    </source>
</evidence>
<dbReference type="GO" id="GO:0003723">
    <property type="term" value="F:RNA binding"/>
    <property type="evidence" value="ECO:0007669"/>
    <property type="project" value="UniProtKB-UniRule"/>
</dbReference>
<keyword evidence="2" id="KW-0677">Repeat</keyword>
<feature type="compositionally biased region" description="Polar residues" evidence="9">
    <location>
        <begin position="631"/>
        <end position="647"/>
    </location>
</feature>
<feature type="region of interest" description="Disordered" evidence="9">
    <location>
        <begin position="726"/>
        <end position="755"/>
    </location>
</feature>
<feature type="compositionally biased region" description="Low complexity" evidence="9">
    <location>
        <begin position="648"/>
        <end position="659"/>
    </location>
</feature>
<feature type="region of interest" description="Disordered" evidence="9">
    <location>
        <begin position="613"/>
        <end position="659"/>
    </location>
</feature>
<keyword evidence="13" id="KW-1185">Reference proteome</keyword>
<evidence type="ECO:0000256" key="6">
    <source>
        <dbReference type="ARBA" id="ARBA00023242"/>
    </source>
</evidence>
<accession>D3BM24</accession>
<protein>
    <submittedName>
        <fullName evidence="12">Uncharacterized protein</fullName>
    </submittedName>
</protein>
<name>D3BM24_HETP5</name>
<dbReference type="STRING" id="670386.D3BM24"/>
<dbReference type="InterPro" id="IPR012677">
    <property type="entry name" value="Nucleotide-bd_a/b_plait_sf"/>
</dbReference>
<dbReference type="InterPro" id="IPR050666">
    <property type="entry name" value="ESRP"/>
</dbReference>
<feature type="region of interest" description="Disordered" evidence="9">
    <location>
        <begin position="1608"/>
        <end position="1715"/>
    </location>
</feature>
<evidence type="ECO:0000256" key="4">
    <source>
        <dbReference type="ARBA" id="ARBA00022884"/>
    </source>
</evidence>
<feature type="region of interest" description="Disordered" evidence="9">
    <location>
        <begin position="120"/>
        <end position="185"/>
    </location>
</feature>
<dbReference type="CDD" id="cd12254">
    <property type="entry name" value="RRM_hnRNPH_ESRPs_RBM12_like"/>
    <property type="match status" value="2"/>
</dbReference>
<comment type="subcellular location">
    <subcellularLocation>
        <location evidence="1">Nucleus</location>
    </subcellularLocation>
</comment>
<dbReference type="Proteomes" id="UP000001396">
    <property type="component" value="Unassembled WGS sequence"/>
</dbReference>
<dbReference type="RefSeq" id="XP_020429753.1">
    <property type="nucleotide sequence ID" value="XM_020582972.1"/>
</dbReference>
<evidence type="ECO:0000256" key="3">
    <source>
        <dbReference type="ARBA" id="ARBA00022763"/>
    </source>
</evidence>
<feature type="compositionally biased region" description="Low complexity" evidence="9">
    <location>
        <begin position="890"/>
        <end position="902"/>
    </location>
</feature>
<dbReference type="CDD" id="cd22285">
    <property type="entry name" value="HD_XLF_N"/>
    <property type="match status" value="1"/>
</dbReference>
<gene>
    <name evidence="12" type="ORF">PPL_12232</name>
</gene>
<dbReference type="SMART" id="SM00360">
    <property type="entry name" value="RRM"/>
    <property type="match status" value="3"/>
</dbReference>
<evidence type="ECO:0000256" key="7">
    <source>
        <dbReference type="PROSITE-ProRule" id="PRU00175"/>
    </source>
</evidence>
<dbReference type="InterPro" id="IPR001841">
    <property type="entry name" value="Znf_RING"/>
</dbReference>
<dbReference type="InterPro" id="IPR035979">
    <property type="entry name" value="RBD_domain_sf"/>
</dbReference>
<dbReference type="InterPro" id="IPR013083">
    <property type="entry name" value="Znf_RING/FYVE/PHD"/>
</dbReference>